<accession>A0A392R191</accession>
<evidence type="ECO:0000313" key="1">
    <source>
        <dbReference type="EMBL" id="MCI30348.1"/>
    </source>
</evidence>
<dbReference type="PANTHER" id="PTHR11439:SF515">
    <property type="entry name" value="GAG-POL POLYPROTEIN"/>
    <property type="match status" value="1"/>
</dbReference>
<dbReference type="EMBL" id="LXQA010178907">
    <property type="protein sequence ID" value="MCI30348.1"/>
    <property type="molecule type" value="Genomic_DNA"/>
</dbReference>
<feature type="non-terminal residue" evidence="1">
    <location>
        <position position="1"/>
    </location>
</feature>
<protein>
    <recommendedName>
        <fullName evidence="3">Copia-type polyprotein</fullName>
    </recommendedName>
</protein>
<reference evidence="1 2" key="1">
    <citation type="journal article" date="2018" name="Front. Plant Sci.">
        <title>Red Clover (Trifolium pratense) and Zigzag Clover (T. medium) - A Picture of Genomic Similarities and Differences.</title>
        <authorList>
            <person name="Dluhosova J."/>
            <person name="Istvanek J."/>
            <person name="Nedelnik J."/>
            <person name="Repkova J."/>
        </authorList>
    </citation>
    <scope>NUCLEOTIDE SEQUENCE [LARGE SCALE GENOMIC DNA]</scope>
    <source>
        <strain evidence="2">cv. 10/8</strain>
        <tissue evidence="1">Leaf</tissue>
    </source>
</reference>
<name>A0A392R191_9FABA</name>
<comment type="caution">
    <text evidence="1">The sequence shown here is derived from an EMBL/GenBank/DDBJ whole genome shotgun (WGS) entry which is preliminary data.</text>
</comment>
<dbReference type="AlphaFoldDB" id="A0A392R191"/>
<keyword evidence="2" id="KW-1185">Reference proteome</keyword>
<dbReference type="PANTHER" id="PTHR11439">
    <property type="entry name" value="GAG-POL-RELATED RETROTRANSPOSON"/>
    <property type="match status" value="1"/>
</dbReference>
<evidence type="ECO:0000313" key="2">
    <source>
        <dbReference type="Proteomes" id="UP000265520"/>
    </source>
</evidence>
<evidence type="ECO:0008006" key="3">
    <source>
        <dbReference type="Google" id="ProtNLM"/>
    </source>
</evidence>
<sequence>GKNCKLTGFTDASWCGDMEDKKSTVGYMFLIGNAPISWCSKKEQVVALSSCEAEYIAASMCATQAIWLRNLMEEITGEVSDAVT</sequence>
<dbReference type="CDD" id="cd09272">
    <property type="entry name" value="RNase_HI_RT_Ty1"/>
    <property type="match status" value="1"/>
</dbReference>
<dbReference type="Proteomes" id="UP000265520">
    <property type="component" value="Unassembled WGS sequence"/>
</dbReference>
<organism evidence="1 2">
    <name type="scientific">Trifolium medium</name>
    <dbReference type="NCBI Taxonomy" id="97028"/>
    <lineage>
        <taxon>Eukaryota</taxon>
        <taxon>Viridiplantae</taxon>
        <taxon>Streptophyta</taxon>
        <taxon>Embryophyta</taxon>
        <taxon>Tracheophyta</taxon>
        <taxon>Spermatophyta</taxon>
        <taxon>Magnoliopsida</taxon>
        <taxon>eudicotyledons</taxon>
        <taxon>Gunneridae</taxon>
        <taxon>Pentapetalae</taxon>
        <taxon>rosids</taxon>
        <taxon>fabids</taxon>
        <taxon>Fabales</taxon>
        <taxon>Fabaceae</taxon>
        <taxon>Papilionoideae</taxon>
        <taxon>50 kb inversion clade</taxon>
        <taxon>NPAAA clade</taxon>
        <taxon>Hologalegina</taxon>
        <taxon>IRL clade</taxon>
        <taxon>Trifolieae</taxon>
        <taxon>Trifolium</taxon>
    </lineage>
</organism>
<proteinExistence type="predicted"/>